<name>A0A1H8TFL4_9RHOB</name>
<keyword evidence="1" id="KW-0489">Methyltransferase</keyword>
<reference evidence="1 2" key="1">
    <citation type="submission" date="2016-10" db="EMBL/GenBank/DDBJ databases">
        <authorList>
            <person name="de Groot N.N."/>
        </authorList>
    </citation>
    <scope>NUCLEOTIDE SEQUENCE [LARGE SCALE GENOMIC DNA]</scope>
    <source>
        <strain evidence="1 2">DSM 27842</strain>
    </source>
</reference>
<evidence type="ECO:0000313" key="2">
    <source>
        <dbReference type="Proteomes" id="UP000198893"/>
    </source>
</evidence>
<dbReference type="AlphaFoldDB" id="A0A1H8TFL4"/>
<evidence type="ECO:0000313" key="1">
    <source>
        <dbReference type="EMBL" id="SEO89671.1"/>
    </source>
</evidence>
<protein>
    <submittedName>
        <fullName evidence="1">DNA (Cytosine-5)-methyltransferase 1</fullName>
    </submittedName>
</protein>
<proteinExistence type="predicted"/>
<dbReference type="GO" id="GO:0032259">
    <property type="term" value="P:methylation"/>
    <property type="evidence" value="ECO:0007669"/>
    <property type="project" value="UniProtKB-KW"/>
</dbReference>
<dbReference type="RefSeq" id="WP_175483239.1">
    <property type="nucleotide sequence ID" value="NZ_FODS01000015.1"/>
</dbReference>
<gene>
    <name evidence="1" type="ORF">SAMN04490248_11564</name>
</gene>
<organism evidence="1 2">
    <name type="scientific">Salinihabitans flavidus</name>
    <dbReference type="NCBI Taxonomy" id="569882"/>
    <lineage>
        <taxon>Bacteria</taxon>
        <taxon>Pseudomonadati</taxon>
        <taxon>Pseudomonadota</taxon>
        <taxon>Alphaproteobacteria</taxon>
        <taxon>Rhodobacterales</taxon>
        <taxon>Roseobacteraceae</taxon>
        <taxon>Salinihabitans</taxon>
    </lineage>
</organism>
<dbReference type="EMBL" id="FODS01000015">
    <property type="protein sequence ID" value="SEO89671.1"/>
    <property type="molecule type" value="Genomic_DNA"/>
</dbReference>
<keyword evidence="1" id="KW-0808">Transferase</keyword>
<dbReference type="Proteomes" id="UP000198893">
    <property type="component" value="Unassembled WGS sequence"/>
</dbReference>
<accession>A0A1H8TFL4</accession>
<dbReference type="STRING" id="569882.SAMN04490248_11564"/>
<keyword evidence="2" id="KW-1185">Reference proteome</keyword>
<dbReference type="GO" id="GO:0008168">
    <property type="term" value="F:methyltransferase activity"/>
    <property type="evidence" value="ECO:0007669"/>
    <property type="project" value="UniProtKB-KW"/>
</dbReference>
<sequence>MADYYNDADPAACAWLRELIAVGLLPAGDVDERSTLEVEPDDAGTT</sequence>